<keyword evidence="1" id="KW-0732">Signal</keyword>
<dbReference type="SMART" id="SM00241">
    <property type="entry name" value="ZP"/>
    <property type="match status" value="1"/>
</dbReference>
<feature type="domain" description="ZP" evidence="3">
    <location>
        <begin position="57"/>
        <end position="284"/>
    </location>
</feature>
<evidence type="ECO:0000256" key="1">
    <source>
        <dbReference type="ARBA" id="ARBA00022729"/>
    </source>
</evidence>
<dbReference type="InterPro" id="IPR001507">
    <property type="entry name" value="ZP_dom"/>
</dbReference>
<reference evidence="5" key="1">
    <citation type="submission" date="2024-04" db="EMBL/GenBank/DDBJ databases">
        <title>Salinicola lusitanus LLJ914,a marine bacterium isolated from the Okinawa Trough.</title>
        <authorList>
            <person name="Li J."/>
        </authorList>
    </citation>
    <scope>NUCLEOTIDE SEQUENCE [LARGE SCALE GENOMIC DNA]</scope>
</reference>
<dbReference type="InterPro" id="IPR055356">
    <property type="entry name" value="ZP-N"/>
</dbReference>
<keyword evidence="5" id="KW-1185">Reference proteome</keyword>
<dbReference type="PANTHER" id="PTHR14002">
    <property type="entry name" value="ENDOGLIN/TGF-BETA RECEPTOR TYPE III"/>
    <property type="match status" value="1"/>
</dbReference>
<dbReference type="Pfam" id="PF23344">
    <property type="entry name" value="ZP-N"/>
    <property type="match status" value="1"/>
</dbReference>
<dbReference type="PROSITE" id="PS51034">
    <property type="entry name" value="ZP_2"/>
    <property type="match status" value="1"/>
</dbReference>
<evidence type="ECO:0000256" key="2">
    <source>
        <dbReference type="ARBA" id="ARBA00023157"/>
    </source>
</evidence>
<dbReference type="Pfam" id="PF00100">
    <property type="entry name" value="Zona_pellucida"/>
    <property type="match status" value="1"/>
</dbReference>
<dbReference type="PANTHER" id="PTHR14002:SF54">
    <property type="entry name" value="ZONA PELLUCIDA SPERM-BINDING PROTEIN 2"/>
    <property type="match status" value="1"/>
</dbReference>
<name>A0AAW0PBH0_9GOBI</name>
<sequence>MESTKECGETQASCQNMFCSEHEFCGEKNSRWDSACLCRAIFASKYRPTKQFGEPTMCQNQKATLTLAACLLEESGIDYNNLQLNDESCVGHMDRETHMVTFSFDNVYSCGTVVKYNGSRIIYHNTIKTMENTDSGIINRHEDLHLDFSCHYLQPDVQSMAIQIKDSSVVQELVAGEWRYNLSMIVYTDEARTQAVTPDTQINLDQRVYIEMKVDGLDEKLCPNPADRTIRVMNNGLGLSSYFSFNIFQFSHRAGNIYLHCQTLLCLNQENSCAPVVSMTTECP</sequence>
<comment type="caution">
    <text evidence="4">The sequence shown here is derived from an EMBL/GenBank/DDBJ whole genome shotgun (WGS) entry which is preliminary data.</text>
</comment>
<proteinExistence type="predicted"/>
<evidence type="ECO:0000313" key="5">
    <source>
        <dbReference type="Proteomes" id="UP001460270"/>
    </source>
</evidence>
<dbReference type="AlphaFoldDB" id="A0AAW0PBH0"/>
<dbReference type="EMBL" id="JBBPFD010000009">
    <property type="protein sequence ID" value="KAK7913717.1"/>
    <property type="molecule type" value="Genomic_DNA"/>
</dbReference>
<dbReference type="Proteomes" id="UP001460270">
    <property type="component" value="Unassembled WGS sequence"/>
</dbReference>
<dbReference type="Gene3D" id="2.60.40.3210">
    <property type="entry name" value="Zona pellucida, ZP-N domain"/>
    <property type="match status" value="1"/>
</dbReference>
<keyword evidence="2" id="KW-1015">Disulfide bond</keyword>
<dbReference type="InterPro" id="IPR055355">
    <property type="entry name" value="ZP-C"/>
</dbReference>
<accession>A0AAW0PBH0</accession>
<evidence type="ECO:0000313" key="4">
    <source>
        <dbReference type="EMBL" id="KAK7913717.1"/>
    </source>
</evidence>
<dbReference type="Gene3D" id="2.60.40.4100">
    <property type="entry name" value="Zona pellucida, ZP-C domain"/>
    <property type="match status" value="1"/>
</dbReference>
<dbReference type="InterPro" id="IPR042235">
    <property type="entry name" value="ZP-C_dom"/>
</dbReference>
<protein>
    <recommendedName>
        <fullName evidence="3">ZP domain-containing protein</fullName>
    </recommendedName>
</protein>
<evidence type="ECO:0000259" key="3">
    <source>
        <dbReference type="PROSITE" id="PS51034"/>
    </source>
</evidence>
<organism evidence="4 5">
    <name type="scientific">Mugilogobius chulae</name>
    <name type="common">yellowstripe goby</name>
    <dbReference type="NCBI Taxonomy" id="88201"/>
    <lineage>
        <taxon>Eukaryota</taxon>
        <taxon>Metazoa</taxon>
        <taxon>Chordata</taxon>
        <taxon>Craniata</taxon>
        <taxon>Vertebrata</taxon>
        <taxon>Euteleostomi</taxon>
        <taxon>Actinopterygii</taxon>
        <taxon>Neopterygii</taxon>
        <taxon>Teleostei</taxon>
        <taxon>Neoteleostei</taxon>
        <taxon>Acanthomorphata</taxon>
        <taxon>Gobiaria</taxon>
        <taxon>Gobiiformes</taxon>
        <taxon>Gobioidei</taxon>
        <taxon>Gobiidae</taxon>
        <taxon>Gobionellinae</taxon>
        <taxon>Mugilogobius</taxon>
    </lineage>
</organism>
<gene>
    <name evidence="4" type="ORF">WMY93_013928</name>
</gene>